<sequence>MKYHYDDRVMFVRNNGDMACKVECEPRTRTFRKEHRMAKAFIIYASTASADMHHLIAHDVHDPFMYIHTDGGANYVACSTLESARMRDVPGVTVMPLESLGFDDFKAKEPDETTAELDCYAEALRQTGVTSALIPPTFPTQAADFLRARGVTLTVDEAFFSDARRCKTQSELESIMRAQRAAEEATAYVSDALYRSDVAEDGGLILDDKPLTCEHLQYLVRLAYLKHGCDDGGTIVAHGPQTCIGHCAGFGQVYVGEPVTVDIDPRDLARGCTTDMTRTFVKGEVNDELKFYYRLVKESYDRTLAAIRPGIATAELHRISCQPMIEAGQPTQLTKKPGESLVEGYFHSLGHGVGLEVHEPPSLNQTPGELVEGDVIAIEPGCYRQGFGGVRLESLVLVTKDGGKLLADYPYELTPQPLDAKYQD</sequence>
<dbReference type="PANTHER" id="PTHR46112:SF2">
    <property type="entry name" value="XAA-PRO AMINOPEPTIDASE P-RELATED"/>
    <property type="match status" value="1"/>
</dbReference>
<dbReference type="InterPro" id="IPR000994">
    <property type="entry name" value="Pept_M24"/>
</dbReference>
<dbReference type="InterPro" id="IPR050659">
    <property type="entry name" value="Peptidase_M24B"/>
</dbReference>
<reference evidence="5 6" key="1">
    <citation type="submission" date="2019-10" db="EMBL/GenBank/DDBJ databases">
        <title>Bifidobacterium from non-human primates.</title>
        <authorList>
            <person name="Modesto M."/>
        </authorList>
    </citation>
    <scope>NUCLEOTIDE SEQUENCE [LARGE SCALE GENOMIC DNA]</scope>
    <source>
        <strain evidence="5 6">TREM</strain>
    </source>
</reference>
<organism evidence="5 6">
    <name type="scientific">Bifidobacterium ramosum</name>
    <dbReference type="NCBI Taxonomy" id="1798158"/>
    <lineage>
        <taxon>Bacteria</taxon>
        <taxon>Bacillati</taxon>
        <taxon>Actinomycetota</taxon>
        <taxon>Actinomycetes</taxon>
        <taxon>Bifidobacteriales</taxon>
        <taxon>Bifidobacteriaceae</taxon>
        <taxon>Bifidobacterium</taxon>
    </lineage>
</organism>
<gene>
    <name evidence="5" type="ORF">GFD24_11215</name>
</gene>
<dbReference type="InterPro" id="IPR001131">
    <property type="entry name" value="Peptidase_M24B_aminopep-P_CS"/>
</dbReference>
<dbReference type="GO" id="GO:0046872">
    <property type="term" value="F:metal ion binding"/>
    <property type="evidence" value="ECO:0007669"/>
    <property type="project" value="UniProtKB-KW"/>
</dbReference>
<evidence type="ECO:0000256" key="3">
    <source>
        <dbReference type="RuleBase" id="RU000590"/>
    </source>
</evidence>
<protein>
    <submittedName>
        <fullName evidence="5">M24 family metallopeptidase</fullName>
    </submittedName>
</protein>
<comment type="similarity">
    <text evidence="3">Belongs to the peptidase M24B family.</text>
</comment>
<dbReference type="OrthoDB" id="9806388at2"/>
<proteinExistence type="inferred from homology"/>
<dbReference type="PANTHER" id="PTHR46112">
    <property type="entry name" value="AMINOPEPTIDASE"/>
    <property type="match status" value="1"/>
</dbReference>
<name>A0A7K3TEZ3_9BIFI</name>
<dbReference type="Gene3D" id="3.90.230.10">
    <property type="entry name" value="Creatinase/methionine aminopeptidase superfamily"/>
    <property type="match status" value="1"/>
</dbReference>
<dbReference type="SUPFAM" id="SSF55920">
    <property type="entry name" value="Creatinase/aminopeptidase"/>
    <property type="match status" value="1"/>
</dbReference>
<evidence type="ECO:0000313" key="6">
    <source>
        <dbReference type="Proteomes" id="UP000469943"/>
    </source>
</evidence>
<dbReference type="GO" id="GO:0016787">
    <property type="term" value="F:hydrolase activity"/>
    <property type="evidence" value="ECO:0007669"/>
    <property type="project" value="UniProtKB-KW"/>
</dbReference>
<dbReference type="EMBL" id="WHZX01000015">
    <property type="protein sequence ID" value="NEG72759.1"/>
    <property type="molecule type" value="Genomic_DNA"/>
</dbReference>
<dbReference type="InterPro" id="IPR036005">
    <property type="entry name" value="Creatinase/aminopeptidase-like"/>
</dbReference>
<feature type="domain" description="Peptidase M24" evidence="4">
    <location>
        <begin position="175"/>
        <end position="400"/>
    </location>
</feature>
<keyword evidence="1 3" id="KW-0479">Metal-binding</keyword>
<evidence type="ECO:0000256" key="1">
    <source>
        <dbReference type="ARBA" id="ARBA00022723"/>
    </source>
</evidence>
<dbReference type="Pfam" id="PF00557">
    <property type="entry name" value="Peptidase_M24"/>
    <property type="match status" value="1"/>
</dbReference>
<dbReference type="AlphaFoldDB" id="A0A7K3TEZ3"/>
<evidence type="ECO:0000259" key="4">
    <source>
        <dbReference type="Pfam" id="PF00557"/>
    </source>
</evidence>
<dbReference type="PROSITE" id="PS00491">
    <property type="entry name" value="PROLINE_PEPTIDASE"/>
    <property type="match status" value="1"/>
</dbReference>
<comment type="caution">
    <text evidence="5">The sequence shown here is derived from an EMBL/GenBank/DDBJ whole genome shotgun (WGS) entry which is preliminary data.</text>
</comment>
<keyword evidence="2" id="KW-0378">Hydrolase</keyword>
<dbReference type="Proteomes" id="UP000469943">
    <property type="component" value="Unassembled WGS sequence"/>
</dbReference>
<evidence type="ECO:0000256" key="2">
    <source>
        <dbReference type="ARBA" id="ARBA00022801"/>
    </source>
</evidence>
<evidence type="ECO:0000313" key="5">
    <source>
        <dbReference type="EMBL" id="NEG72759.1"/>
    </source>
</evidence>
<accession>A0A7K3TEZ3</accession>